<dbReference type="Proteomes" id="UP001054837">
    <property type="component" value="Unassembled WGS sequence"/>
</dbReference>
<accession>A0AAV4NUF9</accession>
<dbReference type="AlphaFoldDB" id="A0AAV4NUF9"/>
<organism evidence="1 2">
    <name type="scientific">Caerostris darwini</name>
    <dbReference type="NCBI Taxonomy" id="1538125"/>
    <lineage>
        <taxon>Eukaryota</taxon>
        <taxon>Metazoa</taxon>
        <taxon>Ecdysozoa</taxon>
        <taxon>Arthropoda</taxon>
        <taxon>Chelicerata</taxon>
        <taxon>Arachnida</taxon>
        <taxon>Araneae</taxon>
        <taxon>Araneomorphae</taxon>
        <taxon>Entelegynae</taxon>
        <taxon>Araneoidea</taxon>
        <taxon>Araneidae</taxon>
        <taxon>Caerostris</taxon>
    </lineage>
</organism>
<dbReference type="EMBL" id="BPLQ01001983">
    <property type="protein sequence ID" value="GIX87251.1"/>
    <property type="molecule type" value="Genomic_DNA"/>
</dbReference>
<gene>
    <name evidence="1" type="ORF">CDAR_503671</name>
</gene>
<protein>
    <submittedName>
        <fullName evidence="1">Uncharacterized protein</fullName>
    </submittedName>
</protein>
<reference evidence="1 2" key="1">
    <citation type="submission" date="2021-06" db="EMBL/GenBank/DDBJ databases">
        <title>Caerostris darwini draft genome.</title>
        <authorList>
            <person name="Kono N."/>
            <person name="Arakawa K."/>
        </authorList>
    </citation>
    <scope>NUCLEOTIDE SEQUENCE [LARGE SCALE GENOMIC DNA]</scope>
</reference>
<keyword evidence="2" id="KW-1185">Reference proteome</keyword>
<name>A0AAV4NUF9_9ARAC</name>
<proteinExistence type="predicted"/>
<sequence length="129" mass="14758">MGLKDHACSPEGILMRSNSKSGRYVEFSARLNIIYAAIVVTAAKRNFEGFNSEQEVRHEIVSVEKILNIEERVTEQFEDLATELIELHQQHTEALKMNSITAEVGNIMPSNNERILSQRMLVIKRKLEM</sequence>
<evidence type="ECO:0000313" key="1">
    <source>
        <dbReference type="EMBL" id="GIX87251.1"/>
    </source>
</evidence>
<evidence type="ECO:0000313" key="2">
    <source>
        <dbReference type="Proteomes" id="UP001054837"/>
    </source>
</evidence>
<comment type="caution">
    <text evidence="1">The sequence shown here is derived from an EMBL/GenBank/DDBJ whole genome shotgun (WGS) entry which is preliminary data.</text>
</comment>